<evidence type="ECO:0000313" key="2">
    <source>
        <dbReference type="Proteomes" id="UP000646365"/>
    </source>
</evidence>
<name>A0A8J3E273_9PROT</name>
<keyword evidence="2" id="KW-1185">Reference proteome</keyword>
<dbReference type="RefSeq" id="WP_189043693.1">
    <property type="nucleotide sequence ID" value="NZ_BMJQ01000003.1"/>
</dbReference>
<protein>
    <submittedName>
        <fullName evidence="1">Uncharacterized protein</fullName>
    </submittedName>
</protein>
<comment type="caution">
    <text evidence="1">The sequence shown here is derived from an EMBL/GenBank/DDBJ whole genome shotgun (WGS) entry which is preliminary data.</text>
</comment>
<proteinExistence type="predicted"/>
<gene>
    <name evidence="1" type="ORF">GCM10011611_12470</name>
</gene>
<accession>A0A8J3E273</accession>
<dbReference type="EMBL" id="BMJQ01000003">
    <property type="protein sequence ID" value="GGF08531.1"/>
    <property type="molecule type" value="Genomic_DNA"/>
</dbReference>
<sequence>MSGAPELLAIEEQDAARPAIEAMLRQLPEPELHALWARTRAAAATARAADDMARVFLLVRGTKTIQRIAGERGIVIMAGRVRSPTQSVIPAKAGIQGK</sequence>
<organism evidence="1 2">
    <name type="scientific">Aliidongia dinghuensis</name>
    <dbReference type="NCBI Taxonomy" id="1867774"/>
    <lineage>
        <taxon>Bacteria</taxon>
        <taxon>Pseudomonadati</taxon>
        <taxon>Pseudomonadota</taxon>
        <taxon>Alphaproteobacteria</taxon>
        <taxon>Rhodospirillales</taxon>
        <taxon>Dongiaceae</taxon>
        <taxon>Aliidongia</taxon>
    </lineage>
</organism>
<reference evidence="1" key="2">
    <citation type="submission" date="2020-09" db="EMBL/GenBank/DDBJ databases">
        <authorList>
            <person name="Sun Q."/>
            <person name="Zhou Y."/>
        </authorList>
    </citation>
    <scope>NUCLEOTIDE SEQUENCE</scope>
    <source>
        <strain evidence="1">CGMCC 1.15725</strain>
    </source>
</reference>
<evidence type="ECO:0000313" key="1">
    <source>
        <dbReference type="EMBL" id="GGF08531.1"/>
    </source>
</evidence>
<reference evidence="1" key="1">
    <citation type="journal article" date="2014" name="Int. J. Syst. Evol. Microbiol.">
        <title>Complete genome sequence of Corynebacterium casei LMG S-19264T (=DSM 44701T), isolated from a smear-ripened cheese.</title>
        <authorList>
            <consortium name="US DOE Joint Genome Institute (JGI-PGF)"/>
            <person name="Walter F."/>
            <person name="Albersmeier A."/>
            <person name="Kalinowski J."/>
            <person name="Ruckert C."/>
        </authorList>
    </citation>
    <scope>NUCLEOTIDE SEQUENCE</scope>
    <source>
        <strain evidence="1">CGMCC 1.15725</strain>
    </source>
</reference>
<dbReference type="AlphaFoldDB" id="A0A8J3E273"/>
<dbReference type="Proteomes" id="UP000646365">
    <property type="component" value="Unassembled WGS sequence"/>
</dbReference>